<keyword evidence="3 9" id="KW-0813">Transport</keyword>
<organism evidence="10">
    <name type="scientific">Eutreptiella gymnastica</name>
    <dbReference type="NCBI Taxonomy" id="73025"/>
    <lineage>
        <taxon>Eukaryota</taxon>
        <taxon>Discoba</taxon>
        <taxon>Euglenozoa</taxon>
        <taxon>Euglenida</taxon>
        <taxon>Spirocuta</taxon>
        <taxon>Euglenophyceae</taxon>
        <taxon>Eutreptiales</taxon>
        <taxon>Eutreptiaceae</taxon>
        <taxon>Eutreptiella</taxon>
    </lineage>
</organism>
<dbReference type="Pfam" id="PF00153">
    <property type="entry name" value="Mito_carr"/>
    <property type="match status" value="3"/>
</dbReference>
<evidence type="ECO:0000256" key="3">
    <source>
        <dbReference type="ARBA" id="ARBA00022448"/>
    </source>
</evidence>
<proteinExistence type="inferred from homology"/>
<evidence type="ECO:0000256" key="5">
    <source>
        <dbReference type="ARBA" id="ARBA00022737"/>
    </source>
</evidence>
<protein>
    <recommendedName>
        <fullName evidence="11">Mitochondrial carrier protein</fullName>
    </recommendedName>
</protein>
<name>A0A7S4FPL8_9EUGL</name>
<dbReference type="EMBL" id="HBJA01052720">
    <property type="protein sequence ID" value="CAE0807545.1"/>
    <property type="molecule type" value="Transcribed_RNA"/>
</dbReference>
<feature type="repeat" description="Solcar" evidence="8">
    <location>
        <begin position="1"/>
        <end position="70"/>
    </location>
</feature>
<sequence>MVTHPLDSLKVRMYLYGEGQANKRPRFIIAQEILKAEGYRAFLSGMTATCMRQSIFSSVRFATHDHIESQFQAWNAADSKCSTSSSTNLPQKLVSGGLAGALAGGVACPADVVLVRMQADGNLPAHLKRGYRNVLHGLYCIVTQEGLTSLFRGLGPLLTRACCSTAAQFTAYEVAKTCLVESLQMDVASVSTHMLASTGAAGVATLVCNPLDVVKARMMQTRQNGYRNSLHCFTTMIRTEGLGGLYKGLGPNFMRNCPQVVLMWVFYEQYAEAYKLGKRWYNGPPPAKPHAPS</sequence>
<dbReference type="PANTHER" id="PTHR45618">
    <property type="entry name" value="MITOCHONDRIAL DICARBOXYLATE CARRIER-RELATED"/>
    <property type="match status" value="1"/>
</dbReference>
<feature type="repeat" description="Solcar" evidence="8">
    <location>
        <begin position="188"/>
        <end position="273"/>
    </location>
</feature>
<evidence type="ECO:0000256" key="2">
    <source>
        <dbReference type="ARBA" id="ARBA00006375"/>
    </source>
</evidence>
<evidence type="ECO:0000256" key="8">
    <source>
        <dbReference type="PROSITE-ProRule" id="PRU00282"/>
    </source>
</evidence>
<dbReference type="SUPFAM" id="SSF103506">
    <property type="entry name" value="Mitochondrial carrier"/>
    <property type="match status" value="1"/>
</dbReference>
<keyword evidence="5" id="KW-0677">Repeat</keyword>
<evidence type="ECO:0000256" key="6">
    <source>
        <dbReference type="ARBA" id="ARBA00022989"/>
    </source>
</evidence>
<dbReference type="InterPro" id="IPR018108">
    <property type="entry name" value="MCP_transmembrane"/>
</dbReference>
<dbReference type="InterPro" id="IPR050391">
    <property type="entry name" value="Mito_Metabolite_Transporter"/>
</dbReference>
<evidence type="ECO:0000256" key="1">
    <source>
        <dbReference type="ARBA" id="ARBA00004141"/>
    </source>
</evidence>
<reference evidence="10" key="1">
    <citation type="submission" date="2021-01" db="EMBL/GenBank/DDBJ databases">
        <authorList>
            <person name="Corre E."/>
            <person name="Pelletier E."/>
            <person name="Niang G."/>
            <person name="Scheremetjew M."/>
            <person name="Finn R."/>
            <person name="Kale V."/>
            <person name="Holt S."/>
            <person name="Cochrane G."/>
            <person name="Meng A."/>
            <person name="Brown T."/>
            <person name="Cohen L."/>
        </authorList>
    </citation>
    <scope>NUCLEOTIDE SEQUENCE</scope>
    <source>
        <strain evidence="10">CCMP1594</strain>
    </source>
</reference>
<keyword evidence="7 8" id="KW-0472">Membrane</keyword>
<evidence type="ECO:0000256" key="7">
    <source>
        <dbReference type="ARBA" id="ARBA00023136"/>
    </source>
</evidence>
<evidence type="ECO:0008006" key="11">
    <source>
        <dbReference type="Google" id="ProtNLM"/>
    </source>
</evidence>
<evidence type="ECO:0000313" key="10">
    <source>
        <dbReference type="EMBL" id="CAE0807545.1"/>
    </source>
</evidence>
<dbReference type="PROSITE" id="PS50920">
    <property type="entry name" value="SOLCAR"/>
    <property type="match status" value="3"/>
</dbReference>
<comment type="similarity">
    <text evidence="2 9">Belongs to the mitochondrial carrier (TC 2.A.29) family.</text>
</comment>
<comment type="subcellular location">
    <subcellularLocation>
        <location evidence="1">Membrane</location>
        <topology evidence="1">Multi-pass membrane protein</topology>
    </subcellularLocation>
</comment>
<dbReference type="Gene3D" id="1.50.40.10">
    <property type="entry name" value="Mitochondrial carrier domain"/>
    <property type="match status" value="1"/>
</dbReference>
<keyword evidence="4 8" id="KW-0812">Transmembrane</keyword>
<gene>
    <name evidence="10" type="ORF">EGYM00163_LOCUS18674</name>
</gene>
<evidence type="ECO:0000256" key="4">
    <source>
        <dbReference type="ARBA" id="ARBA00022692"/>
    </source>
</evidence>
<feature type="repeat" description="Solcar" evidence="8">
    <location>
        <begin position="91"/>
        <end position="178"/>
    </location>
</feature>
<evidence type="ECO:0000256" key="9">
    <source>
        <dbReference type="RuleBase" id="RU000488"/>
    </source>
</evidence>
<dbReference type="GO" id="GO:0016020">
    <property type="term" value="C:membrane"/>
    <property type="evidence" value="ECO:0007669"/>
    <property type="project" value="UniProtKB-SubCell"/>
</dbReference>
<keyword evidence="6" id="KW-1133">Transmembrane helix</keyword>
<dbReference type="InterPro" id="IPR023395">
    <property type="entry name" value="MCP_dom_sf"/>
</dbReference>
<dbReference type="AlphaFoldDB" id="A0A7S4FPL8"/>
<accession>A0A7S4FPL8</accession>